<dbReference type="AlphaFoldDB" id="A0A1M5TQZ2"/>
<dbReference type="PANTHER" id="PTHR40083">
    <property type="entry name" value="UPF0122 PROTEIN CBO2450/CLC_2298"/>
    <property type="match status" value="1"/>
</dbReference>
<dbReference type="InterPro" id="IPR054831">
    <property type="entry name" value="UPF0122_fam_protein"/>
</dbReference>
<accession>A0A1M5TQZ2</accession>
<evidence type="ECO:0000256" key="3">
    <source>
        <dbReference type="HAMAP-Rule" id="MF_00245"/>
    </source>
</evidence>
<dbReference type="InterPro" id="IPR007394">
    <property type="entry name" value="UPF0122"/>
</dbReference>
<dbReference type="InterPro" id="IPR036388">
    <property type="entry name" value="WH-like_DNA-bd_sf"/>
</dbReference>
<dbReference type="SUPFAM" id="SSF88659">
    <property type="entry name" value="Sigma3 and sigma4 domains of RNA polymerase sigma factors"/>
    <property type="match status" value="1"/>
</dbReference>
<reference evidence="4 5" key="1">
    <citation type="submission" date="2016-11" db="EMBL/GenBank/DDBJ databases">
        <authorList>
            <person name="Jaros S."/>
            <person name="Januszkiewicz K."/>
            <person name="Wedrychowicz H."/>
        </authorList>
    </citation>
    <scope>NUCLEOTIDE SEQUENCE [LARGE SCALE GENOMIC DNA]</scope>
    <source>
        <strain evidence="4 5">DSM 10068</strain>
    </source>
</reference>
<comment type="similarity">
    <text evidence="1 3">Belongs to the UPF0122 family.</text>
</comment>
<evidence type="ECO:0000313" key="5">
    <source>
        <dbReference type="Proteomes" id="UP000183995"/>
    </source>
</evidence>
<dbReference type="STRING" id="1123282.SAMN02745823_00198"/>
<dbReference type="Gene3D" id="1.10.10.10">
    <property type="entry name" value="Winged helix-like DNA-binding domain superfamily/Winged helix DNA-binding domain"/>
    <property type="match status" value="1"/>
</dbReference>
<dbReference type="PANTHER" id="PTHR40083:SF1">
    <property type="entry name" value="UPF0122 PROTEIN YLXM"/>
    <property type="match status" value="1"/>
</dbReference>
<organism evidence="4 5">
    <name type="scientific">Sporobacter termitidis DSM 10068</name>
    <dbReference type="NCBI Taxonomy" id="1123282"/>
    <lineage>
        <taxon>Bacteria</taxon>
        <taxon>Bacillati</taxon>
        <taxon>Bacillota</taxon>
        <taxon>Clostridia</taxon>
        <taxon>Eubacteriales</taxon>
        <taxon>Oscillospiraceae</taxon>
        <taxon>Sporobacter</taxon>
    </lineage>
</organism>
<dbReference type="InterPro" id="IPR013324">
    <property type="entry name" value="RNA_pol_sigma_r3/r4-like"/>
</dbReference>
<gene>
    <name evidence="4" type="ORF">SAMN02745823_00198</name>
</gene>
<proteinExistence type="inferred from homology"/>
<evidence type="ECO:0000256" key="2">
    <source>
        <dbReference type="ARBA" id="ARBA00024764"/>
    </source>
</evidence>
<sequence>MTGDKLQMTMLLDFYGDLLTDKQREYYDLYHNEDLSLSEIAENVGITRQGVHDIIVRAENTLLETERKTGLIKRFSEMQAEIARALILAEDIKRQTENEHTAAMAAQLAEVLTALKG</sequence>
<evidence type="ECO:0000256" key="1">
    <source>
        <dbReference type="ARBA" id="ARBA00008720"/>
    </source>
</evidence>
<dbReference type="HAMAP" id="MF_00245">
    <property type="entry name" value="UPF0122"/>
    <property type="match status" value="1"/>
</dbReference>
<dbReference type="Proteomes" id="UP000183995">
    <property type="component" value="Unassembled WGS sequence"/>
</dbReference>
<keyword evidence="5" id="KW-1185">Reference proteome</keyword>
<protein>
    <recommendedName>
        <fullName evidence="3">UPF0122 protein SAMN02745823_00198</fullName>
    </recommendedName>
</protein>
<comment type="function">
    <text evidence="2 3">Might take part in the signal recognition particle (SRP) pathway. This is inferred from the conservation of its genetic proximity to ftsY/ffh. May be a regulatory protein.</text>
</comment>
<dbReference type="EMBL" id="FQXV01000001">
    <property type="protein sequence ID" value="SHH53182.1"/>
    <property type="molecule type" value="Genomic_DNA"/>
</dbReference>
<evidence type="ECO:0000313" key="4">
    <source>
        <dbReference type="EMBL" id="SHH53182.1"/>
    </source>
</evidence>
<dbReference type="NCBIfam" id="NF045758">
    <property type="entry name" value="YlxM"/>
    <property type="match status" value="1"/>
</dbReference>
<dbReference type="Pfam" id="PF04297">
    <property type="entry name" value="UPF0122"/>
    <property type="match status" value="1"/>
</dbReference>
<dbReference type="RefSeq" id="WP_423242337.1">
    <property type="nucleotide sequence ID" value="NZ_FQXV01000001.1"/>
</dbReference>
<name>A0A1M5TQZ2_9FIRM</name>